<gene>
    <name evidence="1" type="ORF">JI435_406270</name>
</gene>
<evidence type="ECO:0000313" key="2">
    <source>
        <dbReference type="Proteomes" id="UP000663193"/>
    </source>
</evidence>
<reference evidence="2" key="1">
    <citation type="journal article" date="2021" name="BMC Genomics">
        <title>Chromosome-level genome assembly and manually-curated proteome of model necrotroph Parastagonospora nodorum Sn15 reveals a genome-wide trove of candidate effector homologs, and redundancy of virulence-related functions within an accessory chromosome.</title>
        <authorList>
            <person name="Bertazzoni S."/>
            <person name="Jones D.A.B."/>
            <person name="Phan H.T."/>
            <person name="Tan K.-C."/>
            <person name="Hane J.K."/>
        </authorList>
    </citation>
    <scope>NUCLEOTIDE SEQUENCE [LARGE SCALE GENOMIC DNA]</scope>
    <source>
        <strain evidence="2">SN15 / ATCC MYA-4574 / FGSC 10173)</strain>
    </source>
</reference>
<sequence>MSSICRRLEALHCSSTSAHRNTHVRCDIPVIESHYKPVSRRVAPETTLCRPCRSCRGPHIPRFTRHEFKLWHYPLIDTGASAAHAMTILSQSHSVLPRPYSRTVGNRCPIWATSSSIVNYFACFMNDSGSRLTQAALCGERYGPLQLLHICDAGHCFGGRECNVMTRQKHMGSVGRRWEKVSGWFGPFETVGEAVMSAAIKMLGVDVRTMGLGHNLGYASYG</sequence>
<proteinExistence type="predicted"/>
<name>A0A7U2F1A9_PHANO</name>
<dbReference type="AlphaFoldDB" id="A0A7U2F1A9"/>
<protein>
    <submittedName>
        <fullName evidence="1">Uncharacterized protein</fullName>
    </submittedName>
</protein>
<dbReference type="Proteomes" id="UP000663193">
    <property type="component" value="Chromosome 5"/>
</dbReference>
<dbReference type="VEuPathDB" id="FungiDB:JI435_406270"/>
<organism evidence="1 2">
    <name type="scientific">Phaeosphaeria nodorum (strain SN15 / ATCC MYA-4574 / FGSC 10173)</name>
    <name type="common">Glume blotch fungus</name>
    <name type="synonym">Parastagonospora nodorum</name>
    <dbReference type="NCBI Taxonomy" id="321614"/>
    <lineage>
        <taxon>Eukaryota</taxon>
        <taxon>Fungi</taxon>
        <taxon>Dikarya</taxon>
        <taxon>Ascomycota</taxon>
        <taxon>Pezizomycotina</taxon>
        <taxon>Dothideomycetes</taxon>
        <taxon>Pleosporomycetidae</taxon>
        <taxon>Pleosporales</taxon>
        <taxon>Pleosporineae</taxon>
        <taxon>Phaeosphaeriaceae</taxon>
        <taxon>Parastagonospora</taxon>
    </lineage>
</organism>
<dbReference type="EMBL" id="CP069027">
    <property type="protein sequence ID" value="QRC94744.1"/>
    <property type="molecule type" value="Genomic_DNA"/>
</dbReference>
<accession>A0A7U2F1A9</accession>
<evidence type="ECO:0000313" key="1">
    <source>
        <dbReference type="EMBL" id="QRC94744.1"/>
    </source>
</evidence>
<keyword evidence="2" id="KW-1185">Reference proteome</keyword>